<dbReference type="GO" id="GO:0071038">
    <property type="term" value="P:TRAMP-dependent tRNA surveillance pathway"/>
    <property type="evidence" value="ECO:0007669"/>
    <property type="project" value="EnsemblFungi"/>
</dbReference>
<keyword evidence="4" id="KW-0271">Exosome</keyword>
<dbReference type="STRING" id="1266660.A0A1G4IYY7"/>
<dbReference type="Proteomes" id="UP000190274">
    <property type="component" value="Chromosome C"/>
</dbReference>
<evidence type="ECO:0000256" key="5">
    <source>
        <dbReference type="ARBA" id="ARBA00023242"/>
    </source>
</evidence>
<evidence type="ECO:0000256" key="3">
    <source>
        <dbReference type="ARBA" id="ARBA00022552"/>
    </source>
</evidence>
<organism evidence="7 8">
    <name type="scientific">Lachancea dasiensis</name>
    <dbReference type="NCBI Taxonomy" id="1072105"/>
    <lineage>
        <taxon>Eukaryota</taxon>
        <taxon>Fungi</taxon>
        <taxon>Dikarya</taxon>
        <taxon>Ascomycota</taxon>
        <taxon>Saccharomycotina</taxon>
        <taxon>Saccharomycetes</taxon>
        <taxon>Saccharomycetales</taxon>
        <taxon>Saccharomycetaceae</taxon>
        <taxon>Lachancea</taxon>
    </lineage>
</organism>
<dbReference type="GO" id="GO:0071042">
    <property type="term" value="P:nuclear polyadenylation-dependent mRNA catabolic process"/>
    <property type="evidence" value="ECO:0007669"/>
    <property type="project" value="EnsemblFungi"/>
</dbReference>
<dbReference type="InterPro" id="IPR020568">
    <property type="entry name" value="Ribosomal_Su5_D2-typ_SF"/>
</dbReference>
<comment type="similarity">
    <text evidence="2">Belongs to the RNase PH family.</text>
</comment>
<dbReference type="InterPro" id="IPR027408">
    <property type="entry name" value="PNPase/RNase_PH_dom_sf"/>
</dbReference>
<evidence type="ECO:0000256" key="2">
    <source>
        <dbReference type="ARBA" id="ARBA00006678"/>
    </source>
</evidence>
<keyword evidence="8" id="KW-1185">Reference proteome</keyword>
<evidence type="ECO:0000256" key="4">
    <source>
        <dbReference type="ARBA" id="ARBA00022835"/>
    </source>
</evidence>
<dbReference type="SUPFAM" id="SSF54211">
    <property type="entry name" value="Ribosomal protein S5 domain 2-like"/>
    <property type="match status" value="1"/>
</dbReference>
<dbReference type="SUPFAM" id="SSF55666">
    <property type="entry name" value="Ribonuclease PH domain 2-like"/>
    <property type="match status" value="1"/>
</dbReference>
<name>A0A1G4IYY7_9SACH</name>
<dbReference type="GO" id="GO:0000177">
    <property type="term" value="C:cytoplasmic exosome (RNase complex)"/>
    <property type="evidence" value="ECO:0007669"/>
    <property type="project" value="EnsemblFungi"/>
</dbReference>
<dbReference type="PANTHER" id="PTHR11953:SF1">
    <property type="entry name" value="EXOSOME COMPLEX COMPONENT RRP46"/>
    <property type="match status" value="1"/>
</dbReference>
<dbReference type="PANTHER" id="PTHR11953">
    <property type="entry name" value="EXOSOME COMPLEX COMPONENT"/>
    <property type="match status" value="1"/>
</dbReference>
<dbReference type="AlphaFoldDB" id="A0A1G4IYY7"/>
<gene>
    <name evidence="7" type="ORF">LADA_0C04170G</name>
</gene>
<evidence type="ECO:0000313" key="8">
    <source>
        <dbReference type="Proteomes" id="UP000190274"/>
    </source>
</evidence>
<dbReference type="GO" id="GO:0003723">
    <property type="term" value="F:RNA binding"/>
    <property type="evidence" value="ECO:0007669"/>
    <property type="project" value="TreeGrafter"/>
</dbReference>
<evidence type="ECO:0000259" key="6">
    <source>
        <dbReference type="Pfam" id="PF01138"/>
    </source>
</evidence>
<dbReference type="OrthoDB" id="27298at2759"/>
<dbReference type="GO" id="GO:0005730">
    <property type="term" value="C:nucleolus"/>
    <property type="evidence" value="ECO:0007669"/>
    <property type="project" value="UniProtKB-SubCell"/>
</dbReference>
<accession>A0A1G4IYY7</accession>
<dbReference type="GO" id="GO:0016075">
    <property type="term" value="P:rRNA catabolic process"/>
    <property type="evidence" value="ECO:0007669"/>
    <property type="project" value="TreeGrafter"/>
</dbReference>
<sequence length="223" mass="24273">MLSAQVGVLDQVDGSCKLQCGETSVICSVTGPVEPKARQELPSQLALEIVVRPCRGVPSTREKMLEDQIRGVVTPILARYMYPRQLAQICCQVLESGEPEEQYSGKELSACINAVFLALVDAGIGLLASVSCVCLAITGDNEQIQINPSQANLIKSTSTHVLALQLGAGAKKVENVLLLESYGAFDEESMLQVLHSGEMACMETALELRKVIEHKIREDFIWR</sequence>
<dbReference type="InterPro" id="IPR050080">
    <property type="entry name" value="RNase_PH"/>
</dbReference>
<dbReference type="GO" id="GO:0000467">
    <property type="term" value="P:exonucleolytic trimming to generate mature 3'-end of 5.8S rRNA from tricistronic rRNA transcript (SSU-rRNA, 5.8S rRNA, LSU-rRNA)"/>
    <property type="evidence" value="ECO:0007669"/>
    <property type="project" value="EnsemblFungi"/>
</dbReference>
<dbReference type="InterPro" id="IPR001247">
    <property type="entry name" value="ExoRNase_PH_dom1"/>
</dbReference>
<reference evidence="8" key="1">
    <citation type="submission" date="2016-03" db="EMBL/GenBank/DDBJ databases">
        <authorList>
            <person name="Devillers H."/>
        </authorList>
    </citation>
    <scope>NUCLEOTIDE SEQUENCE [LARGE SCALE GENOMIC DNA]</scope>
</reference>
<dbReference type="Pfam" id="PF01138">
    <property type="entry name" value="RNase_PH"/>
    <property type="match status" value="1"/>
</dbReference>
<proteinExistence type="inferred from homology"/>
<keyword evidence="3" id="KW-0698">rRNA processing</keyword>
<dbReference type="GO" id="GO:0000176">
    <property type="term" value="C:nuclear exosome (RNase complex)"/>
    <property type="evidence" value="ECO:0007669"/>
    <property type="project" value="EnsemblFungi"/>
</dbReference>
<comment type="subcellular location">
    <subcellularLocation>
        <location evidence="1">Nucleus</location>
    </subcellularLocation>
</comment>
<dbReference type="GO" id="GO:0034475">
    <property type="term" value="P:U4 snRNA 3'-end processing"/>
    <property type="evidence" value="ECO:0007669"/>
    <property type="project" value="TreeGrafter"/>
</dbReference>
<dbReference type="GO" id="GO:0071035">
    <property type="term" value="P:nuclear polyadenylation-dependent rRNA catabolic process"/>
    <property type="evidence" value="ECO:0007669"/>
    <property type="project" value="EnsemblFungi"/>
</dbReference>
<feature type="domain" description="Exoribonuclease phosphorolytic" evidence="6">
    <location>
        <begin position="3"/>
        <end position="124"/>
    </location>
</feature>
<dbReference type="Gene3D" id="3.30.230.70">
    <property type="entry name" value="GHMP Kinase, N-terminal domain"/>
    <property type="match status" value="1"/>
</dbReference>
<dbReference type="EMBL" id="LT598459">
    <property type="protein sequence ID" value="SCU82274.1"/>
    <property type="molecule type" value="Genomic_DNA"/>
</dbReference>
<dbReference type="GO" id="GO:0071051">
    <property type="term" value="P:poly(A)-dependent snoRNA 3'-end processing"/>
    <property type="evidence" value="ECO:0007669"/>
    <property type="project" value="TreeGrafter"/>
</dbReference>
<dbReference type="GO" id="GO:0071028">
    <property type="term" value="P:nuclear mRNA surveillance"/>
    <property type="evidence" value="ECO:0007669"/>
    <property type="project" value="TreeGrafter"/>
</dbReference>
<protein>
    <submittedName>
        <fullName evidence="7">LADA_0C04170g1_1</fullName>
    </submittedName>
</protein>
<evidence type="ECO:0000313" key="7">
    <source>
        <dbReference type="EMBL" id="SCU82274.1"/>
    </source>
</evidence>
<dbReference type="CDD" id="cd11372">
    <property type="entry name" value="RNase_PH_RRP46"/>
    <property type="match status" value="1"/>
</dbReference>
<keyword evidence="5" id="KW-0539">Nucleus</keyword>
<evidence type="ECO:0000256" key="1">
    <source>
        <dbReference type="ARBA" id="ARBA00004123"/>
    </source>
</evidence>
<dbReference type="InterPro" id="IPR036345">
    <property type="entry name" value="ExoRNase_PH_dom2_sf"/>
</dbReference>